<accession>A0ABV7UDM2</accession>
<keyword evidence="2" id="KW-1185">Reference proteome</keyword>
<gene>
    <name evidence="1" type="ORF">ACFONL_04345</name>
</gene>
<evidence type="ECO:0008006" key="3">
    <source>
        <dbReference type="Google" id="ProtNLM"/>
    </source>
</evidence>
<dbReference type="RefSeq" id="WP_191317335.1">
    <property type="nucleotide sequence ID" value="NZ_BNCG01000001.1"/>
</dbReference>
<evidence type="ECO:0000313" key="2">
    <source>
        <dbReference type="Proteomes" id="UP001595704"/>
    </source>
</evidence>
<dbReference type="EMBL" id="JBHRYC010000023">
    <property type="protein sequence ID" value="MFC3636618.1"/>
    <property type="molecule type" value="Genomic_DNA"/>
</dbReference>
<dbReference type="Proteomes" id="UP001595704">
    <property type="component" value="Unassembled WGS sequence"/>
</dbReference>
<protein>
    <recommendedName>
        <fullName evidence="3">Plasmid segregation centromere-binding protein ParG</fullName>
    </recommendedName>
</protein>
<proteinExistence type="predicted"/>
<dbReference type="SUPFAM" id="SSF47598">
    <property type="entry name" value="Ribbon-helix-helix"/>
    <property type="match status" value="1"/>
</dbReference>
<evidence type="ECO:0000313" key="1">
    <source>
        <dbReference type="EMBL" id="MFC3636618.1"/>
    </source>
</evidence>
<dbReference type="InterPro" id="IPR010985">
    <property type="entry name" value="Ribbon_hlx_hlx"/>
</dbReference>
<organism evidence="1 2">
    <name type="scientific">Camelimonas fluminis</name>
    <dbReference type="NCBI Taxonomy" id="1576911"/>
    <lineage>
        <taxon>Bacteria</taxon>
        <taxon>Pseudomonadati</taxon>
        <taxon>Pseudomonadota</taxon>
        <taxon>Alphaproteobacteria</taxon>
        <taxon>Hyphomicrobiales</taxon>
        <taxon>Chelatococcaceae</taxon>
        <taxon>Camelimonas</taxon>
    </lineage>
</organism>
<name>A0ABV7UDM2_9HYPH</name>
<reference evidence="2" key="1">
    <citation type="journal article" date="2019" name="Int. J. Syst. Evol. Microbiol.">
        <title>The Global Catalogue of Microorganisms (GCM) 10K type strain sequencing project: providing services to taxonomists for standard genome sequencing and annotation.</title>
        <authorList>
            <consortium name="The Broad Institute Genomics Platform"/>
            <consortium name="The Broad Institute Genome Sequencing Center for Infectious Disease"/>
            <person name="Wu L."/>
            <person name="Ma J."/>
        </authorList>
    </citation>
    <scope>NUCLEOTIDE SEQUENCE [LARGE SCALE GENOMIC DNA]</scope>
    <source>
        <strain evidence="2">KCTC 42282</strain>
    </source>
</reference>
<sequence>MTARVEKRGFARCPADPEQWIRTAEIPPRASEPTAYTARLTIDVTPALRGRIKIAAFGRGVTVADMLRELLSREFPPTSGDPI</sequence>
<comment type="caution">
    <text evidence="1">The sequence shown here is derived from an EMBL/GenBank/DDBJ whole genome shotgun (WGS) entry which is preliminary data.</text>
</comment>